<evidence type="ECO:0000313" key="1">
    <source>
        <dbReference type="EMBL" id="KZN43296.1"/>
    </source>
</evidence>
<organism evidence="1 2">
    <name type="scientific">Pseudoalteromonas luteoviolacea DSM 6061</name>
    <dbReference type="NCBI Taxonomy" id="1365250"/>
    <lineage>
        <taxon>Bacteria</taxon>
        <taxon>Pseudomonadati</taxon>
        <taxon>Pseudomonadota</taxon>
        <taxon>Gammaproteobacteria</taxon>
        <taxon>Alteromonadales</taxon>
        <taxon>Pseudoalteromonadaceae</taxon>
        <taxon>Pseudoalteromonas</taxon>
    </lineage>
</organism>
<sequence>MEELLGSLSKFVIEHNIESRAHEGARQWAESEDFEIDNSITKKSEFNFSAHKLCFKDENRSIVYIETYLNIMLDDEETGYYCWVSS</sequence>
<name>A0A166YRG1_9GAMM</name>
<dbReference type="PATRIC" id="fig|1365250.3.peg.850"/>
<gene>
    <name evidence="1" type="ORF">N475_09340</name>
</gene>
<dbReference type="EMBL" id="AUYB01000080">
    <property type="protein sequence ID" value="KZN43296.1"/>
    <property type="molecule type" value="Genomic_DNA"/>
</dbReference>
<comment type="caution">
    <text evidence="1">The sequence shown here is derived from an EMBL/GenBank/DDBJ whole genome shotgun (WGS) entry which is preliminary data.</text>
</comment>
<dbReference type="AlphaFoldDB" id="A0A166YRG1"/>
<dbReference type="RefSeq" id="WP_063364721.1">
    <property type="nucleotide sequence ID" value="NZ_AQHB01000019.1"/>
</dbReference>
<protein>
    <submittedName>
        <fullName evidence="1">Uncharacterized protein</fullName>
    </submittedName>
</protein>
<accession>A0A166YRG1</accession>
<keyword evidence="2" id="KW-1185">Reference proteome</keyword>
<proteinExistence type="predicted"/>
<dbReference type="Proteomes" id="UP000076643">
    <property type="component" value="Unassembled WGS sequence"/>
</dbReference>
<reference evidence="1 2" key="1">
    <citation type="submission" date="2013-07" db="EMBL/GenBank/DDBJ databases">
        <title>Comparative Genomic and Metabolomic Analysis of Twelve Strains of Pseudoalteromonas luteoviolacea.</title>
        <authorList>
            <person name="Vynne N.G."/>
            <person name="Mansson M."/>
            <person name="Gram L."/>
        </authorList>
    </citation>
    <scope>NUCLEOTIDE SEQUENCE [LARGE SCALE GENOMIC DNA]</scope>
    <source>
        <strain evidence="1 2">DSM 6061</strain>
    </source>
</reference>
<evidence type="ECO:0000313" key="2">
    <source>
        <dbReference type="Proteomes" id="UP000076643"/>
    </source>
</evidence>